<dbReference type="Proteomes" id="UP001218208">
    <property type="component" value="Unassembled WGS sequence"/>
</dbReference>
<evidence type="ECO:0008006" key="4">
    <source>
        <dbReference type="Google" id="ProtNLM"/>
    </source>
</evidence>
<accession>A0AAI9C247</accession>
<organism evidence="2 3">
    <name type="scientific">Stenotrophomonas maltophilia</name>
    <name type="common">Pseudomonas maltophilia</name>
    <name type="synonym">Xanthomonas maltophilia</name>
    <dbReference type="NCBI Taxonomy" id="40324"/>
    <lineage>
        <taxon>Bacteria</taxon>
        <taxon>Pseudomonadati</taxon>
        <taxon>Pseudomonadota</taxon>
        <taxon>Gammaproteobacteria</taxon>
        <taxon>Lysobacterales</taxon>
        <taxon>Lysobacteraceae</taxon>
        <taxon>Stenotrophomonas</taxon>
        <taxon>Stenotrophomonas maltophilia group</taxon>
    </lineage>
</organism>
<reference evidence="2" key="1">
    <citation type="submission" date="2022-07" db="EMBL/GenBank/DDBJ databases">
        <authorList>
            <consortium name="DAFM: The Division of Animal and Food Microbiology"/>
        </authorList>
    </citation>
    <scope>NUCLEOTIDE SEQUENCE</scope>
    <source>
        <strain evidence="2">19MO01SH01-2</strain>
    </source>
</reference>
<evidence type="ECO:0000313" key="2">
    <source>
        <dbReference type="EMBL" id="EKT4092715.1"/>
    </source>
</evidence>
<comment type="caution">
    <text evidence="2">The sequence shown here is derived from an EMBL/GenBank/DDBJ whole genome shotgun (WGS) entry which is preliminary data.</text>
</comment>
<gene>
    <name evidence="2" type="ORF">QEG23_002235</name>
</gene>
<name>A0AAI9C247_STEMA</name>
<dbReference type="EMBL" id="ABLOJW010000010">
    <property type="protein sequence ID" value="EKT4092715.1"/>
    <property type="molecule type" value="Genomic_DNA"/>
</dbReference>
<dbReference type="Gene3D" id="1.10.260.40">
    <property type="entry name" value="lambda repressor-like DNA-binding domains"/>
    <property type="match status" value="1"/>
</dbReference>
<sequence>MDNLTASEIIDRLGGTTEVARICRIKPPSVSEWRASGIPPARRQFLELLRPEAFAGSRVAAVRHSVDSQMSKRALRTKLGITSDKHLATLLQLPVEEVEAWPEEGVLPALPQIQRLLGVEPPAAAEPANEDPDADRIGPVDTA</sequence>
<dbReference type="AlphaFoldDB" id="A0AAI9C247"/>
<protein>
    <recommendedName>
        <fullName evidence="4">Helix-turn-helix domain-containing protein</fullName>
    </recommendedName>
</protein>
<feature type="compositionally biased region" description="Basic and acidic residues" evidence="1">
    <location>
        <begin position="134"/>
        <end position="143"/>
    </location>
</feature>
<dbReference type="SUPFAM" id="SSF47413">
    <property type="entry name" value="lambda repressor-like DNA-binding domains"/>
    <property type="match status" value="1"/>
</dbReference>
<dbReference type="InterPro" id="IPR010982">
    <property type="entry name" value="Lambda_DNA-bd_dom_sf"/>
</dbReference>
<proteinExistence type="predicted"/>
<dbReference type="GO" id="GO:0003677">
    <property type="term" value="F:DNA binding"/>
    <property type="evidence" value="ECO:0007669"/>
    <property type="project" value="InterPro"/>
</dbReference>
<evidence type="ECO:0000256" key="1">
    <source>
        <dbReference type="SAM" id="MobiDB-lite"/>
    </source>
</evidence>
<evidence type="ECO:0000313" key="3">
    <source>
        <dbReference type="Proteomes" id="UP001218208"/>
    </source>
</evidence>
<feature type="region of interest" description="Disordered" evidence="1">
    <location>
        <begin position="118"/>
        <end position="143"/>
    </location>
</feature>